<keyword evidence="7" id="KW-1185">Reference proteome</keyword>
<evidence type="ECO:0000256" key="1">
    <source>
        <dbReference type="ARBA" id="ARBA00023015"/>
    </source>
</evidence>
<dbReference type="EMBL" id="FOCO01000016">
    <property type="protein sequence ID" value="SEN52274.1"/>
    <property type="molecule type" value="Genomic_DNA"/>
</dbReference>
<evidence type="ECO:0000256" key="2">
    <source>
        <dbReference type="ARBA" id="ARBA00023125"/>
    </source>
</evidence>
<organism evidence="6 7">
    <name type="scientific">Pseudorhodobacter antarcticus</name>
    <dbReference type="NCBI Taxonomy" id="1077947"/>
    <lineage>
        <taxon>Bacteria</taxon>
        <taxon>Pseudomonadati</taxon>
        <taxon>Pseudomonadota</taxon>
        <taxon>Alphaproteobacteria</taxon>
        <taxon>Rhodobacterales</taxon>
        <taxon>Paracoccaceae</taxon>
        <taxon>Pseudorhodobacter</taxon>
    </lineage>
</organism>
<evidence type="ECO:0000313" key="6">
    <source>
        <dbReference type="EMBL" id="SEN52274.1"/>
    </source>
</evidence>
<name>A0A1H8H8D7_9RHOB</name>
<proteinExistence type="predicted"/>
<dbReference type="PROSITE" id="PS51077">
    <property type="entry name" value="HTH_ICLR"/>
    <property type="match status" value="1"/>
</dbReference>
<dbReference type="InterPro" id="IPR036388">
    <property type="entry name" value="WH-like_DNA-bd_sf"/>
</dbReference>
<keyword evidence="3" id="KW-0804">Transcription</keyword>
<dbReference type="GO" id="GO:0003700">
    <property type="term" value="F:DNA-binding transcription factor activity"/>
    <property type="evidence" value="ECO:0007669"/>
    <property type="project" value="TreeGrafter"/>
</dbReference>
<dbReference type="SMART" id="SM00346">
    <property type="entry name" value="HTH_ICLR"/>
    <property type="match status" value="1"/>
</dbReference>
<accession>A0A1H8H8D7</accession>
<dbReference type="Pfam" id="PF09339">
    <property type="entry name" value="HTH_IclR"/>
    <property type="match status" value="1"/>
</dbReference>
<dbReference type="SUPFAM" id="SSF55781">
    <property type="entry name" value="GAF domain-like"/>
    <property type="match status" value="1"/>
</dbReference>
<keyword evidence="2" id="KW-0238">DNA-binding</keyword>
<dbReference type="InterPro" id="IPR054844">
    <property type="entry name" value="TransRegBhcR"/>
</dbReference>
<dbReference type="PROSITE" id="PS51078">
    <property type="entry name" value="ICLR_ED"/>
    <property type="match status" value="1"/>
</dbReference>
<dbReference type="InterPro" id="IPR036390">
    <property type="entry name" value="WH_DNA-bd_sf"/>
</dbReference>
<dbReference type="Gene3D" id="3.30.450.40">
    <property type="match status" value="1"/>
</dbReference>
<sequence>MADEQRSRGRPKRFDGDESQNIIQSLDRAIDVLETLAQGGAMTLSQVASTMDQSPATIYRVLSTFRVRGMAEVNPASQEWSVGAEAFRIGSAFLRRSNVIARAMPIMQQLRDETGETSNLGIERDDNVVFIAQVETHESIRAFFPPGTQAPMHASGIGKALLAMFPEKHLARYLAQAHLPPFTANTICTPDGLRAHLVQIRTQGYSFDDEEKAIGMRCIAAPIVNFHGDAVAGVSISGPSHRLPCDGVARIGALVKAAGDKISASLGAL</sequence>
<dbReference type="InterPro" id="IPR014757">
    <property type="entry name" value="Tscrpt_reg_IclR_C"/>
</dbReference>
<dbReference type="GO" id="GO:0045892">
    <property type="term" value="P:negative regulation of DNA-templated transcription"/>
    <property type="evidence" value="ECO:0007669"/>
    <property type="project" value="TreeGrafter"/>
</dbReference>
<dbReference type="InterPro" id="IPR050707">
    <property type="entry name" value="HTH_MetabolicPath_Reg"/>
</dbReference>
<dbReference type="RefSeq" id="WP_050519310.1">
    <property type="nucleotide sequence ID" value="NZ_FOCO01000016.1"/>
</dbReference>
<dbReference type="GO" id="GO:0003677">
    <property type="term" value="F:DNA binding"/>
    <property type="evidence" value="ECO:0007669"/>
    <property type="project" value="UniProtKB-KW"/>
</dbReference>
<dbReference type="Proteomes" id="UP000183002">
    <property type="component" value="Unassembled WGS sequence"/>
</dbReference>
<feature type="domain" description="HTH iclR-type" evidence="4">
    <location>
        <begin position="23"/>
        <end position="84"/>
    </location>
</feature>
<feature type="domain" description="IclR-ED" evidence="5">
    <location>
        <begin position="85"/>
        <end position="268"/>
    </location>
</feature>
<dbReference type="Gene3D" id="1.10.10.10">
    <property type="entry name" value="Winged helix-like DNA-binding domain superfamily/Winged helix DNA-binding domain"/>
    <property type="match status" value="1"/>
</dbReference>
<dbReference type="InterPro" id="IPR005471">
    <property type="entry name" value="Tscrpt_reg_IclR_N"/>
</dbReference>
<dbReference type="STRING" id="1077947.SAMN05216227_101636"/>
<dbReference type="SUPFAM" id="SSF46785">
    <property type="entry name" value="Winged helix' DNA-binding domain"/>
    <property type="match status" value="1"/>
</dbReference>
<dbReference type="InterPro" id="IPR029016">
    <property type="entry name" value="GAF-like_dom_sf"/>
</dbReference>
<keyword evidence="1" id="KW-0805">Transcription regulation</keyword>
<dbReference type="OrthoDB" id="9807558at2"/>
<dbReference type="AlphaFoldDB" id="A0A1H8H8D7"/>
<dbReference type="PANTHER" id="PTHR30136">
    <property type="entry name" value="HELIX-TURN-HELIX TRANSCRIPTIONAL REGULATOR, ICLR FAMILY"/>
    <property type="match status" value="1"/>
</dbReference>
<dbReference type="Pfam" id="PF01614">
    <property type="entry name" value="IclR_C"/>
    <property type="match status" value="1"/>
</dbReference>
<protein>
    <submittedName>
        <fullName evidence="6">Transcriptional regulator, IclR family</fullName>
    </submittedName>
</protein>
<evidence type="ECO:0000259" key="4">
    <source>
        <dbReference type="PROSITE" id="PS51077"/>
    </source>
</evidence>
<gene>
    <name evidence="6" type="ORF">SAMN05216227_101636</name>
</gene>
<evidence type="ECO:0000256" key="3">
    <source>
        <dbReference type="ARBA" id="ARBA00023163"/>
    </source>
</evidence>
<dbReference type="NCBIfam" id="NF045644">
    <property type="entry name" value="TransRegBhcR"/>
    <property type="match status" value="1"/>
</dbReference>
<dbReference type="PANTHER" id="PTHR30136:SF24">
    <property type="entry name" value="HTH-TYPE TRANSCRIPTIONAL REPRESSOR ALLR"/>
    <property type="match status" value="1"/>
</dbReference>
<reference evidence="6 7" key="1">
    <citation type="submission" date="2016-10" db="EMBL/GenBank/DDBJ databases">
        <authorList>
            <person name="de Groot N.N."/>
        </authorList>
    </citation>
    <scope>NUCLEOTIDE SEQUENCE [LARGE SCALE GENOMIC DNA]</scope>
    <source>
        <strain evidence="6 7">CGMCC 1.10836</strain>
    </source>
</reference>
<evidence type="ECO:0000313" key="7">
    <source>
        <dbReference type="Proteomes" id="UP000183002"/>
    </source>
</evidence>
<evidence type="ECO:0000259" key="5">
    <source>
        <dbReference type="PROSITE" id="PS51078"/>
    </source>
</evidence>